<dbReference type="AlphaFoldDB" id="A0A815HYY2"/>
<proteinExistence type="predicted"/>
<sequence>MANNWVKTPTSNLTNWQIFTNNGHFNSPLPPSQRLTNRCVYHTIGSDVNNIRHHCRSARSRSQSAFDTSIVRVRSARYVTYNGVPQSQPGSVLCFGSCSTAFTEIALPTGLFNDTTIFPLWDDLYIYASASQEIYYQTDGQAPNRTLTFEYYMSHYSQPTQFY</sequence>
<comment type="caution">
    <text evidence="1">The sequence shown here is derived from an EMBL/GenBank/DDBJ whole genome shotgun (WGS) entry which is preliminary data.</text>
</comment>
<dbReference type="Proteomes" id="UP000663855">
    <property type="component" value="Unassembled WGS sequence"/>
</dbReference>
<name>A0A815HYY2_9BILA</name>
<dbReference type="EMBL" id="CAJNOV010011212">
    <property type="protein sequence ID" value="CAF1441951.1"/>
    <property type="molecule type" value="Genomic_DNA"/>
</dbReference>
<evidence type="ECO:0000313" key="2">
    <source>
        <dbReference type="EMBL" id="CAF1441951.1"/>
    </source>
</evidence>
<evidence type="ECO:0000313" key="3">
    <source>
        <dbReference type="EMBL" id="CAF2039788.1"/>
    </source>
</evidence>
<dbReference type="OrthoDB" id="10329862at2759"/>
<dbReference type="EMBL" id="CAJNOW010002637">
    <property type="protein sequence ID" value="CAF1359247.1"/>
    <property type="molecule type" value="Genomic_DNA"/>
</dbReference>
<accession>A0A815HYY2</accession>
<evidence type="ECO:0000313" key="1">
    <source>
        <dbReference type="EMBL" id="CAF1359247.1"/>
    </source>
</evidence>
<dbReference type="EMBL" id="CAJOBI010002532">
    <property type="protein sequence ID" value="CAF3933030.1"/>
    <property type="molecule type" value="Genomic_DNA"/>
</dbReference>
<dbReference type="Proteomes" id="UP000663834">
    <property type="component" value="Unassembled WGS sequence"/>
</dbReference>
<dbReference type="EMBL" id="CAJNRE010004896">
    <property type="protein sequence ID" value="CAF2039788.1"/>
    <property type="molecule type" value="Genomic_DNA"/>
</dbReference>
<evidence type="ECO:0000313" key="5">
    <source>
        <dbReference type="Proteomes" id="UP000663834"/>
    </source>
</evidence>
<evidence type="ECO:0000313" key="4">
    <source>
        <dbReference type="EMBL" id="CAF3933030.1"/>
    </source>
</evidence>
<gene>
    <name evidence="2" type="ORF">CJN711_LOCUS24123</name>
    <name evidence="1" type="ORF">KQP761_LOCUS7641</name>
    <name evidence="3" type="ORF">MBJ925_LOCUS11197</name>
    <name evidence="4" type="ORF">SMN809_LOCUS8300</name>
</gene>
<reference evidence="1" key="1">
    <citation type="submission" date="2021-02" db="EMBL/GenBank/DDBJ databases">
        <authorList>
            <person name="Nowell W R."/>
        </authorList>
    </citation>
    <scope>NUCLEOTIDE SEQUENCE</scope>
</reference>
<dbReference type="Proteomes" id="UP000676336">
    <property type="component" value="Unassembled WGS sequence"/>
</dbReference>
<protein>
    <submittedName>
        <fullName evidence="1">Uncharacterized protein</fullName>
    </submittedName>
</protein>
<organism evidence="1 5">
    <name type="scientific">Rotaria magnacalcarata</name>
    <dbReference type="NCBI Taxonomy" id="392030"/>
    <lineage>
        <taxon>Eukaryota</taxon>
        <taxon>Metazoa</taxon>
        <taxon>Spiralia</taxon>
        <taxon>Gnathifera</taxon>
        <taxon>Rotifera</taxon>
        <taxon>Eurotatoria</taxon>
        <taxon>Bdelloidea</taxon>
        <taxon>Philodinida</taxon>
        <taxon>Philodinidae</taxon>
        <taxon>Rotaria</taxon>
    </lineage>
</organism>
<dbReference type="Proteomes" id="UP000663824">
    <property type="component" value="Unassembled WGS sequence"/>
</dbReference>